<keyword evidence="3" id="KW-1185">Reference proteome</keyword>
<dbReference type="EMBL" id="JH711593">
    <property type="protein sequence ID" value="EIW74271.1"/>
    <property type="molecule type" value="Genomic_DNA"/>
</dbReference>
<dbReference type="Proteomes" id="UP000053558">
    <property type="component" value="Unassembled WGS sequence"/>
</dbReference>
<dbReference type="GeneID" id="19209725"/>
<keyword evidence="1" id="KW-0472">Membrane</keyword>
<accession>R7SDN3</accession>
<feature type="transmembrane region" description="Helical" evidence="1">
    <location>
        <begin position="168"/>
        <end position="192"/>
    </location>
</feature>
<dbReference type="AlphaFoldDB" id="R7SDN3"/>
<keyword evidence="1" id="KW-0812">Transmembrane</keyword>
<feature type="transmembrane region" description="Helical" evidence="1">
    <location>
        <begin position="85"/>
        <end position="102"/>
    </location>
</feature>
<evidence type="ECO:0000313" key="2">
    <source>
        <dbReference type="EMBL" id="EIW74271.1"/>
    </source>
</evidence>
<keyword evidence="1" id="KW-1133">Transmembrane helix</keyword>
<gene>
    <name evidence="2" type="ORF">CONPUDRAFT_78228</name>
</gene>
<sequence length="296" mass="33072">MSNTTSEIIAEVENQLTLNRGLLAGFVFMTYDYVASPKRSLAPHHYTQTRRFSAMTFIYILFRYLGLLWGISFVVFILNEPAQDVLLFLLQAMLTMRVYLLFGKSKLVLLCLVVGFLAAQGVSFTIAFMTWVIGPSLEQELNIAYLHTCEVHLPTSFAWFSPASNSTLLGFEVMLSGFALSALFGLVVNIIAGAPFANPVGRLPPVLQEASHPEIPVRIMLDHRKAGTVLISHHGGAVDDTQFAEKTRQKFAWLQSVGSNRHHHHGAICVPEYASLMFRIFFLWASLNELDGLDYV</sequence>
<feature type="transmembrane region" description="Helical" evidence="1">
    <location>
        <begin position="109"/>
        <end position="133"/>
    </location>
</feature>
<feature type="transmembrane region" description="Helical" evidence="1">
    <location>
        <begin position="57"/>
        <end position="79"/>
    </location>
</feature>
<evidence type="ECO:0000313" key="3">
    <source>
        <dbReference type="Proteomes" id="UP000053558"/>
    </source>
</evidence>
<organism evidence="2 3">
    <name type="scientific">Coniophora puteana (strain RWD-64-598)</name>
    <name type="common">Brown rot fungus</name>
    <dbReference type="NCBI Taxonomy" id="741705"/>
    <lineage>
        <taxon>Eukaryota</taxon>
        <taxon>Fungi</taxon>
        <taxon>Dikarya</taxon>
        <taxon>Basidiomycota</taxon>
        <taxon>Agaricomycotina</taxon>
        <taxon>Agaricomycetes</taxon>
        <taxon>Agaricomycetidae</taxon>
        <taxon>Boletales</taxon>
        <taxon>Coniophorineae</taxon>
        <taxon>Coniophoraceae</taxon>
        <taxon>Coniophora</taxon>
    </lineage>
</organism>
<proteinExistence type="predicted"/>
<evidence type="ECO:0000256" key="1">
    <source>
        <dbReference type="SAM" id="Phobius"/>
    </source>
</evidence>
<reference evidence="3" key="1">
    <citation type="journal article" date="2012" name="Science">
        <title>The Paleozoic origin of enzymatic lignin decomposition reconstructed from 31 fungal genomes.</title>
        <authorList>
            <person name="Floudas D."/>
            <person name="Binder M."/>
            <person name="Riley R."/>
            <person name="Barry K."/>
            <person name="Blanchette R.A."/>
            <person name="Henrissat B."/>
            <person name="Martinez A.T."/>
            <person name="Otillar R."/>
            <person name="Spatafora J.W."/>
            <person name="Yadav J.S."/>
            <person name="Aerts A."/>
            <person name="Benoit I."/>
            <person name="Boyd A."/>
            <person name="Carlson A."/>
            <person name="Copeland A."/>
            <person name="Coutinho P.M."/>
            <person name="de Vries R.P."/>
            <person name="Ferreira P."/>
            <person name="Findley K."/>
            <person name="Foster B."/>
            <person name="Gaskell J."/>
            <person name="Glotzer D."/>
            <person name="Gorecki P."/>
            <person name="Heitman J."/>
            <person name="Hesse C."/>
            <person name="Hori C."/>
            <person name="Igarashi K."/>
            <person name="Jurgens J.A."/>
            <person name="Kallen N."/>
            <person name="Kersten P."/>
            <person name="Kohler A."/>
            <person name="Kuees U."/>
            <person name="Kumar T.K.A."/>
            <person name="Kuo A."/>
            <person name="LaButti K."/>
            <person name="Larrondo L.F."/>
            <person name="Lindquist E."/>
            <person name="Ling A."/>
            <person name="Lombard V."/>
            <person name="Lucas S."/>
            <person name="Lundell T."/>
            <person name="Martin R."/>
            <person name="McLaughlin D.J."/>
            <person name="Morgenstern I."/>
            <person name="Morin E."/>
            <person name="Murat C."/>
            <person name="Nagy L.G."/>
            <person name="Nolan M."/>
            <person name="Ohm R.A."/>
            <person name="Patyshakuliyeva A."/>
            <person name="Rokas A."/>
            <person name="Ruiz-Duenas F.J."/>
            <person name="Sabat G."/>
            <person name="Salamov A."/>
            <person name="Samejima M."/>
            <person name="Schmutz J."/>
            <person name="Slot J.C."/>
            <person name="St John F."/>
            <person name="Stenlid J."/>
            <person name="Sun H."/>
            <person name="Sun S."/>
            <person name="Syed K."/>
            <person name="Tsang A."/>
            <person name="Wiebenga A."/>
            <person name="Young D."/>
            <person name="Pisabarro A."/>
            <person name="Eastwood D.C."/>
            <person name="Martin F."/>
            <person name="Cullen D."/>
            <person name="Grigoriev I.V."/>
            <person name="Hibbett D.S."/>
        </authorList>
    </citation>
    <scope>NUCLEOTIDE SEQUENCE [LARGE SCALE GENOMIC DNA]</scope>
    <source>
        <strain evidence="3">RWD-64-598 SS2</strain>
    </source>
</reference>
<dbReference type="KEGG" id="cput:CONPUDRAFT_78228"/>
<dbReference type="RefSeq" id="XP_007775627.1">
    <property type="nucleotide sequence ID" value="XM_007777437.1"/>
</dbReference>
<protein>
    <submittedName>
        <fullName evidence="2">Uncharacterized protein</fullName>
    </submittedName>
</protein>
<name>R7SDN3_CONPW</name>